<dbReference type="AlphaFoldDB" id="A0A918NUB0"/>
<proteinExistence type="predicted"/>
<sequence>MLSGIGAFVDFPAMEAIYELGEITCPSGELVIVDGGHLGMWSGERSPAEVDPAAFGVQDPDVAAGITGATDFAITGPDAAGAAHSFDRQPGRMLHDIPAQGAGRLRELFDAHCRQHGFTARLEPCPERVPHRERVRRCVAEGGGAFLMNGVPVVALGGLPTDRPLPVLASGAGLVVPVSPAPVAKCVELGDIRVDWARILFGDADALSHWQHDEPVDGLADVAFWGASEEAAAEEFGAPALGEPGEDGVRGWTGLPLPEAARRAGALLGWKDADPARRMMVDFRPHSHHWQVMRQVRASAVEAGTVEVGGARMLCTMTGQGDGWFPVSADLGPSGELVAVRVSFAV</sequence>
<accession>A0A918NUB0</accession>
<evidence type="ECO:0000313" key="1">
    <source>
        <dbReference type="EMBL" id="GGX96794.1"/>
    </source>
</evidence>
<reference evidence="1" key="2">
    <citation type="submission" date="2020-09" db="EMBL/GenBank/DDBJ databases">
        <authorList>
            <person name="Sun Q."/>
            <person name="Ohkuma M."/>
        </authorList>
    </citation>
    <scope>NUCLEOTIDE SEQUENCE</scope>
    <source>
        <strain evidence="1">JCM 4956</strain>
    </source>
</reference>
<dbReference type="EMBL" id="BMWD01000047">
    <property type="protein sequence ID" value="GGX96794.1"/>
    <property type="molecule type" value="Genomic_DNA"/>
</dbReference>
<keyword evidence="2" id="KW-1185">Reference proteome</keyword>
<dbReference type="Proteomes" id="UP000645555">
    <property type="component" value="Unassembled WGS sequence"/>
</dbReference>
<reference evidence="1" key="1">
    <citation type="journal article" date="2014" name="Int. J. Syst. Evol. Microbiol.">
        <title>Complete genome sequence of Corynebacterium casei LMG S-19264T (=DSM 44701T), isolated from a smear-ripened cheese.</title>
        <authorList>
            <consortium name="US DOE Joint Genome Institute (JGI-PGF)"/>
            <person name="Walter F."/>
            <person name="Albersmeier A."/>
            <person name="Kalinowski J."/>
            <person name="Ruckert C."/>
        </authorList>
    </citation>
    <scope>NUCLEOTIDE SEQUENCE</scope>
    <source>
        <strain evidence="1">JCM 4956</strain>
    </source>
</reference>
<organism evidence="1 2">
    <name type="scientific">Streptomyces fructofermentans</name>
    <dbReference type="NCBI Taxonomy" id="152141"/>
    <lineage>
        <taxon>Bacteria</taxon>
        <taxon>Bacillati</taxon>
        <taxon>Actinomycetota</taxon>
        <taxon>Actinomycetes</taxon>
        <taxon>Kitasatosporales</taxon>
        <taxon>Streptomycetaceae</taxon>
        <taxon>Streptomyces</taxon>
    </lineage>
</organism>
<evidence type="ECO:0000313" key="2">
    <source>
        <dbReference type="Proteomes" id="UP000645555"/>
    </source>
</evidence>
<comment type="caution">
    <text evidence="1">The sequence shown here is derived from an EMBL/GenBank/DDBJ whole genome shotgun (WGS) entry which is preliminary data.</text>
</comment>
<gene>
    <name evidence="1" type="ORF">GCM10010515_74130</name>
</gene>
<name>A0A918NUB0_9ACTN</name>
<protein>
    <submittedName>
        <fullName evidence="1">Uncharacterized protein</fullName>
    </submittedName>
</protein>